<organism evidence="5 6">
    <name type="scientific">Alienimonas californiensis</name>
    <dbReference type="NCBI Taxonomy" id="2527989"/>
    <lineage>
        <taxon>Bacteria</taxon>
        <taxon>Pseudomonadati</taxon>
        <taxon>Planctomycetota</taxon>
        <taxon>Planctomycetia</taxon>
        <taxon>Planctomycetales</taxon>
        <taxon>Planctomycetaceae</taxon>
        <taxon>Alienimonas</taxon>
    </lineage>
</organism>
<dbReference type="InterPro" id="IPR016163">
    <property type="entry name" value="Ald_DH_C"/>
</dbReference>
<keyword evidence="6" id="KW-1185">Reference proteome</keyword>
<protein>
    <submittedName>
        <fullName evidence="5">Succinate-semialdehyde dehydrogenase [NADP(+)] 2</fullName>
        <ecNumber evidence="5">1.2.1.79</ecNumber>
    </submittedName>
</protein>
<gene>
    <name evidence="5" type="primary">gabD2</name>
    <name evidence="5" type="ORF">CA12_00250</name>
</gene>
<dbReference type="InterPro" id="IPR016161">
    <property type="entry name" value="Ald_DH/histidinol_DH"/>
</dbReference>
<feature type="domain" description="Aldehyde dehydrogenase" evidence="4">
    <location>
        <begin position="15"/>
        <end position="404"/>
    </location>
</feature>
<evidence type="ECO:0000313" key="5">
    <source>
        <dbReference type="EMBL" id="QDT13957.1"/>
    </source>
</evidence>
<dbReference type="EC" id="1.2.1.79" evidence="5"/>
<dbReference type="SUPFAM" id="SSF53720">
    <property type="entry name" value="ALDH-like"/>
    <property type="match status" value="1"/>
</dbReference>
<evidence type="ECO:0000256" key="3">
    <source>
        <dbReference type="ARBA" id="ARBA00023027"/>
    </source>
</evidence>
<dbReference type="Proteomes" id="UP000318741">
    <property type="component" value="Chromosome"/>
</dbReference>
<proteinExistence type="inferred from homology"/>
<dbReference type="PANTHER" id="PTHR43720">
    <property type="entry name" value="2-AMINOMUCONIC SEMIALDEHYDE DEHYDROGENASE"/>
    <property type="match status" value="1"/>
</dbReference>
<dbReference type="KEGG" id="acaf:CA12_00250"/>
<evidence type="ECO:0000313" key="6">
    <source>
        <dbReference type="Proteomes" id="UP000318741"/>
    </source>
</evidence>
<dbReference type="Gene3D" id="3.40.605.10">
    <property type="entry name" value="Aldehyde Dehydrogenase, Chain A, domain 1"/>
    <property type="match status" value="1"/>
</dbReference>
<keyword evidence="3" id="KW-0520">NAD</keyword>
<dbReference type="Gene3D" id="3.40.309.10">
    <property type="entry name" value="Aldehyde Dehydrogenase, Chain A, domain 2"/>
    <property type="match status" value="1"/>
</dbReference>
<dbReference type="AlphaFoldDB" id="A0A517P3K9"/>
<dbReference type="InterPro" id="IPR016162">
    <property type="entry name" value="Ald_DH_N"/>
</dbReference>
<accession>A0A517P3K9</accession>
<reference evidence="5 6" key="1">
    <citation type="submission" date="2019-02" db="EMBL/GenBank/DDBJ databases">
        <title>Deep-cultivation of Planctomycetes and their phenomic and genomic characterization uncovers novel biology.</title>
        <authorList>
            <person name="Wiegand S."/>
            <person name="Jogler M."/>
            <person name="Boedeker C."/>
            <person name="Pinto D."/>
            <person name="Vollmers J."/>
            <person name="Rivas-Marin E."/>
            <person name="Kohn T."/>
            <person name="Peeters S.H."/>
            <person name="Heuer A."/>
            <person name="Rast P."/>
            <person name="Oberbeckmann S."/>
            <person name="Bunk B."/>
            <person name="Jeske O."/>
            <person name="Meyerdierks A."/>
            <person name="Storesund J.E."/>
            <person name="Kallscheuer N."/>
            <person name="Luecker S."/>
            <person name="Lage O.M."/>
            <person name="Pohl T."/>
            <person name="Merkel B.J."/>
            <person name="Hornburger P."/>
            <person name="Mueller R.-W."/>
            <person name="Bruemmer F."/>
            <person name="Labrenz M."/>
            <person name="Spormann A.M."/>
            <person name="Op den Camp H."/>
            <person name="Overmann J."/>
            <person name="Amann R."/>
            <person name="Jetten M.S.M."/>
            <person name="Mascher T."/>
            <person name="Medema M.H."/>
            <person name="Devos D.P."/>
            <person name="Kaster A.-K."/>
            <person name="Ovreas L."/>
            <person name="Rohde M."/>
            <person name="Galperin M.Y."/>
            <person name="Jogler C."/>
        </authorList>
    </citation>
    <scope>NUCLEOTIDE SEQUENCE [LARGE SCALE GENOMIC DNA]</scope>
    <source>
        <strain evidence="5 6">CA12</strain>
    </source>
</reference>
<evidence type="ECO:0000256" key="1">
    <source>
        <dbReference type="ARBA" id="ARBA00009986"/>
    </source>
</evidence>
<dbReference type="InterPro" id="IPR015590">
    <property type="entry name" value="Aldehyde_DH_dom"/>
</dbReference>
<dbReference type="PANTHER" id="PTHR43720:SF2">
    <property type="entry name" value="2-AMINOMUCONIC SEMIALDEHYDE DEHYDROGENASE"/>
    <property type="match status" value="1"/>
</dbReference>
<dbReference type="EMBL" id="CP036265">
    <property type="protein sequence ID" value="QDT13957.1"/>
    <property type="molecule type" value="Genomic_DNA"/>
</dbReference>
<dbReference type="GO" id="GO:0036243">
    <property type="term" value="F:succinate-semialdehyde dehydrogenase (NADP+) activity"/>
    <property type="evidence" value="ECO:0007669"/>
    <property type="project" value="UniProtKB-EC"/>
</dbReference>
<name>A0A517P3K9_9PLAN</name>
<evidence type="ECO:0000256" key="2">
    <source>
        <dbReference type="ARBA" id="ARBA00023002"/>
    </source>
</evidence>
<keyword evidence="2 5" id="KW-0560">Oxidoreductase</keyword>
<dbReference type="RefSeq" id="WP_145356578.1">
    <property type="nucleotide sequence ID" value="NZ_CP036265.1"/>
</dbReference>
<comment type="similarity">
    <text evidence="1">Belongs to the aldehyde dehydrogenase family.</text>
</comment>
<sequence length="487" mass="52868">MLELPVLRFGTPYESLEKTQVKNFETGEVLAEVHQANAGVVRMDMRKAHKARAALREIDPRDLVKMCGEAGDYYLNGTLEVGTGTQSQDDFCALQSASTGLPVEMCRANMHKAAFVLKEMDNILDALTRGLPLDVLAKGYGVEDRGVTVSYQANSPVLGCVLPSNSPGVHTLWLPVIPMQIGLVLKPGSTEPWTPYRMQAAFVKAGIPAEAIGLYPGPHEVGGAITELCQRAMIFGSQKTVEQYAGNPGVQVHGAGFSKILFGEDKIDDWEQYLDLMETSIYANSGRGCINASSIYAPRHGAEIADALAQRLARHEPKAMADPDAGLSAFTTEGVAEAVSGMIDDELKTPGAEEVTAKYRSGDRLVKKGSHDFLKPTVIHCDSPDHPLANAEYMFPFVSVVDCPQGEMIKKIGFTLVCTALTDDADFRDQLLDATHIDRLNIGPVPTIALNWLQPHEGNIVEFLYRARAFQTQAPVPVVQQLESTSA</sequence>
<dbReference type="OrthoDB" id="229416at2"/>
<evidence type="ECO:0000259" key="4">
    <source>
        <dbReference type="Pfam" id="PF00171"/>
    </source>
</evidence>
<dbReference type="Pfam" id="PF00171">
    <property type="entry name" value="Aldedh"/>
    <property type="match status" value="1"/>
</dbReference>